<keyword evidence="7" id="KW-0812">Transmembrane</keyword>
<feature type="transmembrane region" description="Helical" evidence="7">
    <location>
        <begin position="39"/>
        <end position="59"/>
    </location>
</feature>
<dbReference type="PROSITE" id="PS51379">
    <property type="entry name" value="4FE4S_FER_2"/>
    <property type="match status" value="1"/>
</dbReference>
<dbReference type="Proteomes" id="UP000007394">
    <property type="component" value="Chromosome"/>
</dbReference>
<dbReference type="InterPro" id="IPR017896">
    <property type="entry name" value="4Fe4S_Fe-S-bd"/>
</dbReference>
<reference evidence="9 10" key="1">
    <citation type="journal article" date="2012" name="Front. Microbiol.">
        <title>Complete genome of Ignavibacterium album, a metabolically versatile, flagellated, facultative anaerobe from the phylum Chlorobi.</title>
        <authorList>
            <person name="Liu Z."/>
            <person name="Frigaard N.-U."/>
            <person name="Vogl K."/>
            <person name="Iino T."/>
            <person name="Ohkuma M."/>
            <person name="Overmann J."/>
            <person name="Bryant D.A."/>
        </authorList>
    </citation>
    <scope>NUCLEOTIDE SEQUENCE [LARGE SCALE GENOMIC DNA]</scope>
    <source>
        <strain evidence="10">DSM 19864 / JCM 16511 / NBRC 101810 / Mat9-16</strain>
    </source>
</reference>
<keyword evidence="6" id="KW-0411">Iron-sulfur</keyword>
<dbReference type="KEGG" id="ial:IALB_0724"/>
<dbReference type="PANTHER" id="PTHR30176">
    <property type="entry name" value="FERREDOXIN-TYPE PROTEIN NAPH"/>
    <property type="match status" value="1"/>
</dbReference>
<dbReference type="Pfam" id="PF11614">
    <property type="entry name" value="FixG_C"/>
    <property type="match status" value="1"/>
</dbReference>
<keyword evidence="4" id="KW-0249">Electron transport</keyword>
<dbReference type="GO" id="GO:0046872">
    <property type="term" value="F:metal ion binding"/>
    <property type="evidence" value="ECO:0007669"/>
    <property type="project" value="UniProtKB-KW"/>
</dbReference>
<dbReference type="EMBL" id="CP003418">
    <property type="protein sequence ID" value="AFH48436.1"/>
    <property type="molecule type" value="Genomic_DNA"/>
</dbReference>
<keyword evidence="1" id="KW-0813">Transport</keyword>
<evidence type="ECO:0000256" key="2">
    <source>
        <dbReference type="ARBA" id="ARBA00022485"/>
    </source>
</evidence>
<gene>
    <name evidence="9" type="ordered locus">IALB_0724</name>
</gene>
<dbReference type="PATRIC" id="fig|945713.3.peg.724"/>
<sequence length="471" mass="54157">MDIEILDEEHQEFRNQPATVTKEGKRKWIFPKKPSGRFYNARTIVSIFLLAFLIITPFIKVNGHQFLLLDFPNRHFILFGVPFGPHDFHLFVLAMISFVVFIVLFTVIFGRIFCGWACPQTIFMEMVFRKIEYWIEGDAIQQIKLKNAPWTTKKIFKKGLKHIIFFAISFFIANIFLSYIISMDKLIEIVTDPPSQHLSGLFAITIFSGVFYFVFSYFREQACTLVCPYGRLQGVLLDQDSIVIAYDYKRGEPRGKLKKGEDFSNRGDCIDCHLCVDVCPTGIDIRNGIQLECVNCTACIDACDNVMDKIQRPRGLIRYASLRNIENKAKFKFTPRMMLYSVILFILLSVLTVLMINRTDFNVNILRTPGMLFQQQPDGTISNLYDLNLVNKTFNPTEIKLKLESPANGELKIIGTDLKLEPQQIVEAKFMILLPKESITKMNTPVEIGVYDGNKLIKKIKTSFLGPVERK</sequence>
<keyword evidence="3" id="KW-0479">Metal-binding</keyword>
<keyword evidence="7" id="KW-0472">Membrane</keyword>
<dbReference type="InterPro" id="IPR014116">
    <property type="entry name" value="Cyt_c_oxidase_cbb3_FixG"/>
</dbReference>
<dbReference type="InterPro" id="IPR013783">
    <property type="entry name" value="Ig-like_fold"/>
</dbReference>
<dbReference type="HOGENOM" id="CLU_032118_2_0_10"/>
<dbReference type="Gene3D" id="2.60.40.10">
    <property type="entry name" value="Immunoglobulins"/>
    <property type="match status" value="1"/>
</dbReference>
<dbReference type="Gene3D" id="3.30.70.20">
    <property type="match status" value="1"/>
</dbReference>
<evidence type="ECO:0000256" key="4">
    <source>
        <dbReference type="ARBA" id="ARBA00022982"/>
    </source>
</evidence>
<protein>
    <submittedName>
        <fullName evidence="9">Polyferredoxin</fullName>
    </submittedName>
</protein>
<evidence type="ECO:0000256" key="3">
    <source>
        <dbReference type="ARBA" id="ARBA00022723"/>
    </source>
</evidence>
<evidence type="ECO:0000313" key="10">
    <source>
        <dbReference type="Proteomes" id="UP000007394"/>
    </source>
</evidence>
<keyword evidence="10" id="KW-1185">Reference proteome</keyword>
<dbReference type="InterPro" id="IPR051684">
    <property type="entry name" value="Electron_Trans/Redox"/>
</dbReference>
<evidence type="ECO:0000256" key="5">
    <source>
        <dbReference type="ARBA" id="ARBA00023004"/>
    </source>
</evidence>
<organism evidence="9 10">
    <name type="scientific">Ignavibacterium album (strain DSM 19864 / JCM 16511 / NBRC 101810 / Mat9-16)</name>
    <dbReference type="NCBI Taxonomy" id="945713"/>
    <lineage>
        <taxon>Bacteria</taxon>
        <taxon>Pseudomonadati</taxon>
        <taxon>Ignavibacteriota</taxon>
        <taxon>Ignavibacteria</taxon>
        <taxon>Ignavibacteriales</taxon>
        <taxon>Ignavibacteriaceae</taxon>
        <taxon>Ignavibacterium</taxon>
    </lineage>
</organism>
<dbReference type="Pfam" id="PF12801">
    <property type="entry name" value="Fer4_5"/>
    <property type="match status" value="1"/>
</dbReference>
<evidence type="ECO:0000256" key="7">
    <source>
        <dbReference type="SAM" id="Phobius"/>
    </source>
</evidence>
<name>I0AHH9_IGNAJ</name>
<dbReference type="NCBIfam" id="TIGR02745">
    <property type="entry name" value="ccoG_rdxA_fixG"/>
    <property type="match status" value="1"/>
</dbReference>
<evidence type="ECO:0000256" key="6">
    <source>
        <dbReference type="ARBA" id="ARBA00023014"/>
    </source>
</evidence>
<feature type="transmembrane region" description="Helical" evidence="7">
    <location>
        <begin position="163"/>
        <end position="181"/>
    </location>
</feature>
<dbReference type="GO" id="GO:0051539">
    <property type="term" value="F:4 iron, 4 sulfur cluster binding"/>
    <property type="evidence" value="ECO:0007669"/>
    <property type="project" value="UniProtKB-KW"/>
</dbReference>
<feature type="transmembrane region" description="Helical" evidence="7">
    <location>
        <begin position="88"/>
        <end position="114"/>
    </location>
</feature>
<dbReference type="eggNOG" id="COG0348">
    <property type="taxonomic scope" value="Bacteria"/>
</dbReference>
<dbReference type="GO" id="GO:0005886">
    <property type="term" value="C:plasma membrane"/>
    <property type="evidence" value="ECO:0007669"/>
    <property type="project" value="TreeGrafter"/>
</dbReference>
<dbReference type="AlphaFoldDB" id="I0AHH9"/>
<evidence type="ECO:0000256" key="1">
    <source>
        <dbReference type="ARBA" id="ARBA00022448"/>
    </source>
</evidence>
<dbReference type="PROSITE" id="PS00198">
    <property type="entry name" value="4FE4S_FER_1"/>
    <property type="match status" value="1"/>
</dbReference>
<dbReference type="SUPFAM" id="SSF54862">
    <property type="entry name" value="4Fe-4S ferredoxins"/>
    <property type="match status" value="1"/>
</dbReference>
<keyword evidence="7" id="KW-1133">Transmembrane helix</keyword>
<keyword evidence="2" id="KW-0004">4Fe-4S</keyword>
<feature type="domain" description="4Fe-4S ferredoxin-type" evidence="8">
    <location>
        <begin position="260"/>
        <end position="288"/>
    </location>
</feature>
<dbReference type="STRING" id="945713.IALB_0724"/>
<dbReference type="OrthoDB" id="9811700at2"/>
<accession>I0AHH9</accession>
<dbReference type="InterPro" id="IPR032879">
    <property type="entry name" value="FixG_C"/>
</dbReference>
<feature type="transmembrane region" description="Helical" evidence="7">
    <location>
        <begin position="201"/>
        <end position="218"/>
    </location>
</feature>
<proteinExistence type="predicted"/>
<evidence type="ECO:0000259" key="8">
    <source>
        <dbReference type="PROSITE" id="PS51379"/>
    </source>
</evidence>
<dbReference type="PANTHER" id="PTHR30176:SF3">
    <property type="entry name" value="FERREDOXIN-TYPE PROTEIN NAPH"/>
    <property type="match status" value="1"/>
</dbReference>
<dbReference type="Pfam" id="PF13746">
    <property type="entry name" value="Fer4_18"/>
    <property type="match status" value="1"/>
</dbReference>
<evidence type="ECO:0000313" key="9">
    <source>
        <dbReference type="EMBL" id="AFH48436.1"/>
    </source>
</evidence>
<keyword evidence="5" id="KW-0408">Iron</keyword>
<dbReference type="RefSeq" id="WP_014559592.1">
    <property type="nucleotide sequence ID" value="NC_017464.1"/>
</dbReference>
<dbReference type="InterPro" id="IPR017900">
    <property type="entry name" value="4Fe4S_Fe_S_CS"/>
</dbReference>
<feature type="transmembrane region" description="Helical" evidence="7">
    <location>
        <begin position="337"/>
        <end position="356"/>
    </location>
</feature>